<evidence type="ECO:0000256" key="7">
    <source>
        <dbReference type="SAM" id="MobiDB-lite"/>
    </source>
</evidence>
<proteinExistence type="predicted"/>
<comment type="subcellular location">
    <subcellularLocation>
        <location evidence="1">Nucleus</location>
    </subcellularLocation>
</comment>
<evidence type="ECO:0000256" key="2">
    <source>
        <dbReference type="ARBA" id="ARBA00022737"/>
    </source>
</evidence>
<comment type="caution">
    <text evidence="10">The sequence shown here is derived from an EMBL/GenBank/DDBJ whole genome shotgun (WGS) entry which is preliminary data.</text>
</comment>
<reference evidence="10 11" key="1">
    <citation type="submission" date="2020-08" db="EMBL/GenBank/DDBJ databases">
        <title>Plant Genome Project.</title>
        <authorList>
            <person name="Zhang R.-G."/>
        </authorList>
    </citation>
    <scope>NUCLEOTIDE SEQUENCE [LARGE SCALE GENOMIC DNA]</scope>
    <source>
        <tissue evidence="10">Rhizome</tissue>
    </source>
</reference>
<feature type="domain" description="HTH myb-type" evidence="9">
    <location>
        <begin position="173"/>
        <end position="227"/>
    </location>
</feature>
<feature type="domain" description="Myb-like" evidence="8">
    <location>
        <begin position="173"/>
        <end position="223"/>
    </location>
</feature>
<keyword evidence="4" id="KW-0238">DNA-binding</keyword>
<dbReference type="InterPro" id="IPR001005">
    <property type="entry name" value="SANT/Myb"/>
</dbReference>
<evidence type="ECO:0000256" key="3">
    <source>
        <dbReference type="ARBA" id="ARBA00023015"/>
    </source>
</evidence>
<keyword evidence="6" id="KW-0539">Nucleus</keyword>
<dbReference type="FunFam" id="1.10.10.60:FF:000001">
    <property type="entry name" value="MYB-related transcription factor"/>
    <property type="match status" value="1"/>
</dbReference>
<dbReference type="InterPro" id="IPR009057">
    <property type="entry name" value="Homeodomain-like_sf"/>
</dbReference>
<dbReference type="PANTHER" id="PTHR47999">
    <property type="entry name" value="TRANSCRIPTION FACTOR MYB8-RELATED-RELATED"/>
    <property type="match status" value="1"/>
</dbReference>
<dbReference type="InterPro" id="IPR017930">
    <property type="entry name" value="Myb_dom"/>
</dbReference>
<dbReference type="PROSITE" id="PS51294">
    <property type="entry name" value="HTH_MYB"/>
    <property type="match status" value="2"/>
</dbReference>
<evidence type="ECO:0000313" key="11">
    <source>
        <dbReference type="Proteomes" id="UP000734854"/>
    </source>
</evidence>
<evidence type="ECO:0000259" key="8">
    <source>
        <dbReference type="PROSITE" id="PS50090"/>
    </source>
</evidence>
<dbReference type="InterPro" id="IPR015495">
    <property type="entry name" value="Myb_TF_plants"/>
</dbReference>
<keyword evidence="5" id="KW-0804">Transcription</keyword>
<dbReference type="PROSITE" id="PS50090">
    <property type="entry name" value="MYB_LIKE"/>
    <property type="match status" value="2"/>
</dbReference>
<protein>
    <submittedName>
        <fullName evidence="10">Uncharacterized protein</fullName>
    </submittedName>
</protein>
<evidence type="ECO:0000313" key="10">
    <source>
        <dbReference type="EMBL" id="KAG6481379.1"/>
    </source>
</evidence>
<dbReference type="CDD" id="cd00167">
    <property type="entry name" value="SANT"/>
    <property type="match status" value="2"/>
</dbReference>
<dbReference type="PANTHER" id="PTHR47999:SF114">
    <property type="entry name" value="MYB FAMILY PROTEIN"/>
    <property type="match status" value="1"/>
</dbReference>
<dbReference type="GO" id="GO:0003677">
    <property type="term" value="F:DNA binding"/>
    <property type="evidence" value="ECO:0007669"/>
    <property type="project" value="UniProtKB-KW"/>
</dbReference>
<keyword evidence="2" id="KW-0677">Repeat</keyword>
<sequence length="377" mass="42850">MGPTTTPMLWRRPTVADGEEEQLGHEASRQSTSATRRERRWCLASSDWCRVVAVSFGLRRPIVGPWWSAAAHREIGRGGRHEVEKDGRATMQGRGIVLYGLTLMRGSLQSPLHMCTKKPKQFFNKGAWSADEDQILTDYVRAHGGGRWGKVPKTTGLNRCPRSCRLRWLNYLRPDIKRGNISNEEEDLIVRLHNLLGNRWSLIAGRLPGRTDNEIKNYWNTVLKKKLKVQSVGSTQLINRKCTSKRGIRESTACNEHENGTEAKLSGDRRILDASFLPLDESDIFDQTMGSDIEQLCSKWVPDMDDLEKYQRFWEGAYSPVPFDDSLLFTKEILDNWLEDSTVHATVGSSSLRQITEPCIVSQGLILNNQVMRLPDV</sequence>
<evidence type="ECO:0000256" key="1">
    <source>
        <dbReference type="ARBA" id="ARBA00004123"/>
    </source>
</evidence>
<feature type="region of interest" description="Disordered" evidence="7">
    <location>
        <begin position="1"/>
        <end position="36"/>
    </location>
</feature>
<dbReference type="Pfam" id="PF00249">
    <property type="entry name" value="Myb_DNA-binding"/>
    <property type="match status" value="2"/>
</dbReference>
<organism evidence="10 11">
    <name type="scientific">Zingiber officinale</name>
    <name type="common">Ginger</name>
    <name type="synonym">Amomum zingiber</name>
    <dbReference type="NCBI Taxonomy" id="94328"/>
    <lineage>
        <taxon>Eukaryota</taxon>
        <taxon>Viridiplantae</taxon>
        <taxon>Streptophyta</taxon>
        <taxon>Embryophyta</taxon>
        <taxon>Tracheophyta</taxon>
        <taxon>Spermatophyta</taxon>
        <taxon>Magnoliopsida</taxon>
        <taxon>Liliopsida</taxon>
        <taxon>Zingiberales</taxon>
        <taxon>Zingiberaceae</taxon>
        <taxon>Zingiber</taxon>
    </lineage>
</organism>
<dbReference type="Gene3D" id="1.10.10.60">
    <property type="entry name" value="Homeodomain-like"/>
    <property type="match status" value="2"/>
</dbReference>
<dbReference type="AlphaFoldDB" id="A0A8J5F7J9"/>
<keyword evidence="11" id="KW-1185">Reference proteome</keyword>
<evidence type="ECO:0000256" key="4">
    <source>
        <dbReference type="ARBA" id="ARBA00023125"/>
    </source>
</evidence>
<dbReference type="SUPFAM" id="SSF46689">
    <property type="entry name" value="Homeodomain-like"/>
    <property type="match status" value="1"/>
</dbReference>
<keyword evidence="3" id="KW-0805">Transcription regulation</keyword>
<dbReference type="GO" id="GO:0005634">
    <property type="term" value="C:nucleus"/>
    <property type="evidence" value="ECO:0007669"/>
    <property type="project" value="UniProtKB-SubCell"/>
</dbReference>
<accession>A0A8J5F7J9</accession>
<feature type="domain" description="Myb-like" evidence="8">
    <location>
        <begin position="120"/>
        <end position="172"/>
    </location>
</feature>
<evidence type="ECO:0000256" key="6">
    <source>
        <dbReference type="ARBA" id="ARBA00023242"/>
    </source>
</evidence>
<dbReference type="EMBL" id="JACMSC010000016">
    <property type="protein sequence ID" value="KAG6481379.1"/>
    <property type="molecule type" value="Genomic_DNA"/>
</dbReference>
<gene>
    <name evidence="10" type="ORF">ZIOFF_057979</name>
</gene>
<feature type="domain" description="HTH myb-type" evidence="9">
    <location>
        <begin position="120"/>
        <end position="172"/>
    </location>
</feature>
<name>A0A8J5F7J9_ZINOF</name>
<evidence type="ECO:0000259" key="9">
    <source>
        <dbReference type="PROSITE" id="PS51294"/>
    </source>
</evidence>
<dbReference type="SMART" id="SM00717">
    <property type="entry name" value="SANT"/>
    <property type="match status" value="2"/>
</dbReference>
<evidence type="ECO:0000256" key="5">
    <source>
        <dbReference type="ARBA" id="ARBA00023163"/>
    </source>
</evidence>
<dbReference type="Proteomes" id="UP000734854">
    <property type="component" value="Unassembled WGS sequence"/>
</dbReference>